<proteinExistence type="predicted"/>
<accession>A0ACC3SUC5</accession>
<name>A0ACC3SUC5_LIPKO</name>
<comment type="caution">
    <text evidence="1">The sequence shown here is derived from an EMBL/GenBank/DDBJ whole genome shotgun (WGS) entry which is preliminary data.</text>
</comment>
<gene>
    <name evidence="1" type="ORF">V1525DRAFT_458921</name>
</gene>
<evidence type="ECO:0000313" key="2">
    <source>
        <dbReference type="Proteomes" id="UP001433508"/>
    </source>
</evidence>
<evidence type="ECO:0000313" key="1">
    <source>
        <dbReference type="EMBL" id="KAK9234999.1"/>
    </source>
</evidence>
<dbReference type="EMBL" id="MU971437">
    <property type="protein sequence ID" value="KAK9234999.1"/>
    <property type="molecule type" value="Genomic_DNA"/>
</dbReference>
<protein>
    <submittedName>
        <fullName evidence="1">Uncharacterized protein</fullName>
    </submittedName>
</protein>
<keyword evidence="2" id="KW-1185">Reference proteome</keyword>
<dbReference type="Proteomes" id="UP001433508">
    <property type="component" value="Unassembled WGS sequence"/>
</dbReference>
<organism evidence="1 2">
    <name type="scientific">Lipomyces kononenkoae</name>
    <name type="common">Yeast</name>
    <dbReference type="NCBI Taxonomy" id="34357"/>
    <lineage>
        <taxon>Eukaryota</taxon>
        <taxon>Fungi</taxon>
        <taxon>Dikarya</taxon>
        <taxon>Ascomycota</taxon>
        <taxon>Saccharomycotina</taxon>
        <taxon>Lipomycetes</taxon>
        <taxon>Lipomycetales</taxon>
        <taxon>Lipomycetaceae</taxon>
        <taxon>Lipomyces</taxon>
    </lineage>
</organism>
<reference evidence="2" key="1">
    <citation type="journal article" date="2024" name="Front. Bioeng. Biotechnol.">
        <title>Genome-scale model development and genomic sequencing of the oleaginous clade Lipomyces.</title>
        <authorList>
            <person name="Czajka J.J."/>
            <person name="Han Y."/>
            <person name="Kim J."/>
            <person name="Mondo S.J."/>
            <person name="Hofstad B.A."/>
            <person name="Robles A."/>
            <person name="Haridas S."/>
            <person name="Riley R."/>
            <person name="LaButti K."/>
            <person name="Pangilinan J."/>
            <person name="Andreopoulos W."/>
            <person name="Lipzen A."/>
            <person name="Yan J."/>
            <person name="Wang M."/>
            <person name="Ng V."/>
            <person name="Grigoriev I.V."/>
            <person name="Spatafora J.W."/>
            <person name="Magnuson J.K."/>
            <person name="Baker S.E."/>
            <person name="Pomraning K.R."/>
        </authorList>
    </citation>
    <scope>NUCLEOTIDE SEQUENCE [LARGE SCALE GENOMIC DNA]</scope>
    <source>
        <strain evidence="2">CBS 7786</strain>
    </source>
</reference>
<sequence length="194" mass="21516">MTSHPAELIAPPELAAVGGDLARENEIFLHNSHMQAVLQKCALRPKGNRRRTGPYSGDSPIGMVATEQKFIAFMQTELVVKGCRNGDRPYLNTLKLHVAAVTDLWKQQVDLGINPHPKPRSANVQAILKGYSKQTYDRNRESHQDRAAGSIFDGYNTEGMLKISRATLSRQGSYGDRIQGLLDFLLGNYIPSLE</sequence>